<feature type="transmembrane region" description="Helical" evidence="1">
    <location>
        <begin position="249"/>
        <end position="267"/>
    </location>
</feature>
<evidence type="ECO:0000256" key="1">
    <source>
        <dbReference type="SAM" id="Phobius"/>
    </source>
</evidence>
<dbReference type="Pfam" id="PF04976">
    <property type="entry name" value="DmsC"/>
    <property type="match status" value="1"/>
</dbReference>
<feature type="transmembrane region" description="Helical" evidence="1">
    <location>
        <begin position="7"/>
        <end position="27"/>
    </location>
</feature>
<feature type="transmembrane region" description="Helical" evidence="1">
    <location>
        <begin position="273"/>
        <end position="290"/>
    </location>
</feature>
<feature type="transmembrane region" description="Helical" evidence="1">
    <location>
        <begin position="109"/>
        <end position="132"/>
    </location>
</feature>
<evidence type="ECO:0000313" key="3">
    <source>
        <dbReference type="Proteomes" id="UP000661507"/>
    </source>
</evidence>
<feature type="transmembrane region" description="Helical" evidence="1">
    <location>
        <begin position="84"/>
        <end position="103"/>
    </location>
</feature>
<name>A0A917NSD3_9PROT</name>
<protein>
    <submittedName>
        <fullName evidence="2">DMSO reductase</fullName>
    </submittedName>
</protein>
<dbReference type="GO" id="GO:0005886">
    <property type="term" value="C:plasma membrane"/>
    <property type="evidence" value="ECO:0007669"/>
    <property type="project" value="TreeGrafter"/>
</dbReference>
<evidence type="ECO:0000313" key="2">
    <source>
        <dbReference type="EMBL" id="GGJ24316.1"/>
    </source>
</evidence>
<dbReference type="Proteomes" id="UP000661507">
    <property type="component" value="Unassembled WGS sequence"/>
</dbReference>
<keyword evidence="1" id="KW-1133">Transmembrane helix</keyword>
<dbReference type="EMBL" id="BMKW01000008">
    <property type="protein sequence ID" value="GGJ24316.1"/>
    <property type="molecule type" value="Genomic_DNA"/>
</dbReference>
<dbReference type="GO" id="GO:0019645">
    <property type="term" value="P:anaerobic electron transport chain"/>
    <property type="evidence" value="ECO:0007669"/>
    <property type="project" value="InterPro"/>
</dbReference>
<dbReference type="GO" id="GO:0009390">
    <property type="term" value="C:dimethyl sulfoxide reductase complex"/>
    <property type="evidence" value="ECO:0007669"/>
    <property type="project" value="TreeGrafter"/>
</dbReference>
<dbReference type="PANTHER" id="PTHR38095">
    <property type="entry name" value="ANAEROBIC DIMETHYL SULFOXIDE REDUCTASE CHAIN YNFH"/>
    <property type="match status" value="1"/>
</dbReference>
<dbReference type="PANTHER" id="PTHR38095:SF1">
    <property type="entry name" value="ANAEROBIC DIMETHYL SULFOXIDE REDUCTASE CHAIN YNFH"/>
    <property type="match status" value="1"/>
</dbReference>
<dbReference type="RefSeq" id="WP_188968788.1">
    <property type="nucleotide sequence ID" value="NZ_BMKW01000008.1"/>
</dbReference>
<comment type="caution">
    <text evidence="2">The sequence shown here is derived from an EMBL/GenBank/DDBJ whole genome shotgun (WGS) entry which is preliminary data.</text>
</comment>
<accession>A0A917NSD3</accession>
<proteinExistence type="predicted"/>
<feature type="transmembrane region" description="Helical" evidence="1">
    <location>
        <begin position="144"/>
        <end position="165"/>
    </location>
</feature>
<feature type="transmembrane region" description="Helical" evidence="1">
    <location>
        <begin position="171"/>
        <end position="188"/>
    </location>
</feature>
<gene>
    <name evidence="2" type="ORF">GCM10011320_34500</name>
</gene>
<sequence length="313" mass="32703">MNPAPSIIFFTVASGAGYGLLFWMGLLRALGHLPRTAGFGALAVGLALVLVMLGLLSSTAHLGRPERAWRALSQWRSSWLSREGVAAVVTFAPAGLFFLAVIAQAEWVAVPAGLLAAAGAAVTVWCTGMIYASLPTIRQWHHPLVAPGYLLFGAFSGAALLAMLAGFWGAATLPAALAAVLGAAGFLLKRAYWASVDAGKPGSTMESATGLGFIGKVRTLDPPHTETNYLLREMAFRIGRVHAQRLRRIAALAGFVLPALLLVLALLSGGMLAAMLAVAAAGLVTLGLLAERWLMFAEATHTVALYYGVGERG</sequence>
<keyword evidence="1" id="KW-0812">Transmembrane</keyword>
<organism evidence="2 3">
    <name type="scientific">Neoroseomonas lacus</name>
    <dbReference type="NCBI Taxonomy" id="287609"/>
    <lineage>
        <taxon>Bacteria</taxon>
        <taxon>Pseudomonadati</taxon>
        <taxon>Pseudomonadota</taxon>
        <taxon>Alphaproteobacteria</taxon>
        <taxon>Acetobacterales</taxon>
        <taxon>Acetobacteraceae</taxon>
        <taxon>Neoroseomonas</taxon>
    </lineage>
</organism>
<dbReference type="InterPro" id="IPR007059">
    <property type="entry name" value="DmsC"/>
</dbReference>
<keyword evidence="1" id="KW-0472">Membrane</keyword>
<reference evidence="2" key="2">
    <citation type="submission" date="2020-09" db="EMBL/GenBank/DDBJ databases">
        <authorList>
            <person name="Sun Q."/>
            <person name="Zhou Y."/>
        </authorList>
    </citation>
    <scope>NUCLEOTIDE SEQUENCE</scope>
    <source>
        <strain evidence="2">CGMCC 1.3617</strain>
    </source>
</reference>
<dbReference type="GO" id="GO:0009389">
    <property type="term" value="F:dimethyl sulfoxide reductase activity"/>
    <property type="evidence" value="ECO:0007669"/>
    <property type="project" value="TreeGrafter"/>
</dbReference>
<feature type="transmembrane region" description="Helical" evidence="1">
    <location>
        <begin position="39"/>
        <end position="63"/>
    </location>
</feature>
<reference evidence="2" key="1">
    <citation type="journal article" date="2014" name="Int. J. Syst. Evol. Microbiol.">
        <title>Complete genome sequence of Corynebacterium casei LMG S-19264T (=DSM 44701T), isolated from a smear-ripened cheese.</title>
        <authorList>
            <consortium name="US DOE Joint Genome Institute (JGI-PGF)"/>
            <person name="Walter F."/>
            <person name="Albersmeier A."/>
            <person name="Kalinowski J."/>
            <person name="Ruckert C."/>
        </authorList>
    </citation>
    <scope>NUCLEOTIDE SEQUENCE</scope>
    <source>
        <strain evidence="2">CGMCC 1.3617</strain>
    </source>
</reference>
<dbReference type="AlphaFoldDB" id="A0A917NSD3"/>
<keyword evidence="3" id="KW-1185">Reference proteome</keyword>